<protein>
    <recommendedName>
        <fullName evidence="7">Carboxysome shell vertex protein CcmL</fullName>
    </recommendedName>
    <alternativeName>
        <fullName evidence="7">Carbon dioxide concentrating mechanism protein CcmL</fullName>
    </alternativeName>
</protein>
<dbReference type="Pfam" id="PF03319">
    <property type="entry name" value="EutN_CcmL"/>
    <property type="match status" value="1"/>
</dbReference>
<evidence type="ECO:0000256" key="5">
    <source>
        <dbReference type="ARBA" id="ARBA00023669"/>
    </source>
</evidence>
<dbReference type="InterPro" id="IPR036677">
    <property type="entry name" value="EutN_CcmL_sf"/>
</dbReference>
<keyword evidence="2 7" id="KW-0120">Carbon dioxide fixation</keyword>
<dbReference type="PANTHER" id="PTHR36539:SF1">
    <property type="entry name" value="BACTERIAL MICROCOMPARTMENT SHELL VERTEX PROTEIN EUTN"/>
    <property type="match status" value="1"/>
</dbReference>
<dbReference type="HAMAP" id="MF_00858">
    <property type="entry name" value="CcmL"/>
    <property type="match status" value="1"/>
</dbReference>
<evidence type="ECO:0000256" key="4">
    <source>
        <dbReference type="ARBA" id="ARBA00023587"/>
    </source>
</evidence>
<dbReference type="SUPFAM" id="SSF159133">
    <property type="entry name" value="EutN/CcmL-like"/>
    <property type="match status" value="1"/>
</dbReference>
<evidence type="ECO:0000256" key="6">
    <source>
        <dbReference type="ARBA" id="ARBA00024446"/>
    </source>
</evidence>
<dbReference type="InterPro" id="IPR046387">
    <property type="entry name" value="CcmL"/>
</dbReference>
<dbReference type="CDD" id="cd01614">
    <property type="entry name" value="EutN_CcmL"/>
    <property type="match status" value="1"/>
</dbReference>
<organism evidence="8 9">
    <name type="scientific">Spirulina subsalsa FACHB-351</name>
    <dbReference type="NCBI Taxonomy" id="234711"/>
    <lineage>
        <taxon>Bacteria</taxon>
        <taxon>Bacillati</taxon>
        <taxon>Cyanobacteriota</taxon>
        <taxon>Cyanophyceae</taxon>
        <taxon>Spirulinales</taxon>
        <taxon>Spirulinaceae</taxon>
        <taxon>Spirulina</taxon>
    </lineage>
</organism>
<dbReference type="EMBL" id="JAIHOM010000009">
    <property type="protein sequence ID" value="MCW6035203.1"/>
    <property type="molecule type" value="Genomic_DNA"/>
</dbReference>
<comment type="domain">
    <text evidence="7">The tight homopentamer forms a pore with an opening of 4-5 Angstroms in diameter which opens into a wider tunnel at the base of the truncated pyramid. The pore is positively charged.</text>
</comment>
<gene>
    <name evidence="7" type="primary">ccmL</name>
    <name evidence="8" type="ORF">K4A83_02810</name>
</gene>
<reference evidence="8 9" key="1">
    <citation type="submission" date="2021-08" db="EMBL/GenBank/DDBJ databases">
        <title>Draft genome sequence of Spirulina subsalsa with high tolerance to salinity and hype-accumulation of phycocyanin.</title>
        <authorList>
            <person name="Pei H."/>
            <person name="Jiang L."/>
        </authorList>
    </citation>
    <scope>NUCLEOTIDE SEQUENCE [LARGE SCALE GENOMIC DNA]</scope>
    <source>
        <strain evidence="8 9">FACHB-351</strain>
    </source>
</reference>
<name>A0ABT3L120_9CYAN</name>
<comment type="caution">
    <text evidence="8">The sequence shown here is derived from an EMBL/GenBank/DDBJ whole genome shotgun (WGS) entry which is preliminary data.</text>
</comment>
<keyword evidence="6" id="KW-1283">Bacterial microcompartment</keyword>
<evidence type="ECO:0000313" key="9">
    <source>
        <dbReference type="Proteomes" id="UP001526426"/>
    </source>
</evidence>
<dbReference type="Gene3D" id="2.40.50.220">
    <property type="entry name" value="EutN/Ccml"/>
    <property type="match status" value="1"/>
</dbReference>
<evidence type="ECO:0000313" key="8">
    <source>
        <dbReference type="EMBL" id="MCW6035203.1"/>
    </source>
</evidence>
<evidence type="ECO:0000256" key="7">
    <source>
        <dbReference type="HAMAP-Rule" id="MF_00858"/>
    </source>
</evidence>
<dbReference type="PROSITE" id="PS51932">
    <property type="entry name" value="BMV"/>
    <property type="match status" value="1"/>
</dbReference>
<evidence type="ECO:0000256" key="3">
    <source>
        <dbReference type="ARBA" id="ARBA00023569"/>
    </source>
</evidence>
<dbReference type="InterPro" id="IPR004992">
    <property type="entry name" value="EutN_CcmL"/>
</dbReference>
<sequence length="102" mass="11231">MQIAKVCGTVVSTQKLPTMTGVKLLLVQFVDREGELLPRYEVASDQVGAGLDEWVLVSRRAIAPHPEGADVRPVDAMIVGIIDTVSVSNGLLYSKKDEYRYR</sequence>
<comment type="subunit">
    <text evidence="7">Homopentamer. Interacts with full-length CcmM.</text>
</comment>
<comment type="similarity">
    <text evidence="7">Belongs to the CcmL/EutN family. CcmL subfamily.</text>
</comment>
<dbReference type="RefSeq" id="WP_265262873.1">
    <property type="nucleotide sequence ID" value="NZ_JAIHOM010000009.1"/>
</dbReference>
<keyword evidence="1 7" id="KW-0602">Photosynthesis</keyword>
<evidence type="ECO:0000256" key="2">
    <source>
        <dbReference type="ARBA" id="ARBA00023300"/>
    </source>
</evidence>
<accession>A0ABT3L120</accession>
<keyword evidence="5 7" id="KW-1282">Carboxysome</keyword>
<evidence type="ECO:0000256" key="1">
    <source>
        <dbReference type="ARBA" id="ARBA00022531"/>
    </source>
</evidence>
<dbReference type="Proteomes" id="UP001526426">
    <property type="component" value="Unassembled WGS sequence"/>
</dbReference>
<dbReference type="PANTHER" id="PTHR36539">
    <property type="entry name" value="ETHANOLAMINE UTILIZATION PROTEIN EUTN"/>
    <property type="match status" value="1"/>
</dbReference>
<comment type="subcellular location">
    <subcellularLocation>
        <location evidence="4 7">Carboxysome</location>
    </subcellularLocation>
</comment>
<keyword evidence="9" id="KW-1185">Reference proteome</keyword>
<proteinExistence type="inferred from homology"/>
<comment type="function">
    <text evidence="3 7">Probably forms vertices in the carboxysome, a polyhedral inclusion where RuBisCO (ribulose bisphosphate carboxylase, rbcL-rbcS) is sequestered. Has been modeled to induce curvature upon insertion into an otherwise flat hexagonal molecular layer of CcmK subunits.</text>
</comment>